<sequence>MSFINPELVKSSIHVYQLRQICDEICRGKRWHTLEVENEIDKIRLIVALIDVMYHQGKLTQALILSQRTNVLLQMQSSFALHTILSAQMLLAQYEATIVQLCEYQQFFQKYGYQDLQPILQRFEIVVLDRIQHPVQDIFVRKLEQFYTGAVLQVSLQQKNLYL</sequence>
<dbReference type="Proteomes" id="UP000185895">
    <property type="component" value="Unassembled WGS sequence"/>
</dbReference>
<reference evidence="1 2" key="1">
    <citation type="submission" date="2016-09" db="EMBL/GenBank/DDBJ databases">
        <authorList>
            <person name="Capua I."/>
            <person name="De Benedictis P."/>
            <person name="Joannis T."/>
            <person name="Lombin L.H."/>
            <person name="Cattoli G."/>
        </authorList>
    </citation>
    <scope>NUCLEOTIDE SEQUENCE [LARGE SCALE GENOMIC DNA]</scope>
    <source>
        <strain evidence="1 2">ANC 4671</strain>
    </source>
</reference>
<dbReference type="AlphaFoldDB" id="A0A1E7R1S0"/>
<organism evidence="1 2">
    <name type="scientific">Acinetobacter qingfengensis</name>
    <dbReference type="NCBI Taxonomy" id="1262585"/>
    <lineage>
        <taxon>Bacteria</taxon>
        <taxon>Pseudomonadati</taxon>
        <taxon>Pseudomonadota</taxon>
        <taxon>Gammaproteobacteria</taxon>
        <taxon>Moraxellales</taxon>
        <taxon>Moraxellaceae</taxon>
        <taxon>Acinetobacter</taxon>
    </lineage>
</organism>
<dbReference type="STRING" id="1262585.BJI46_14385"/>
<name>A0A1E7R1S0_9GAMM</name>
<accession>A0A1E7R1S0</accession>
<gene>
    <name evidence="1" type="ORF">BJI46_14385</name>
</gene>
<comment type="caution">
    <text evidence="1">The sequence shown here is derived from an EMBL/GenBank/DDBJ whole genome shotgun (WGS) entry which is preliminary data.</text>
</comment>
<dbReference type="RefSeq" id="WP_070070606.1">
    <property type="nucleotide sequence ID" value="NZ_MKKK01000053.1"/>
</dbReference>
<protein>
    <submittedName>
        <fullName evidence="1">Uncharacterized protein</fullName>
    </submittedName>
</protein>
<keyword evidence="2" id="KW-1185">Reference proteome</keyword>
<evidence type="ECO:0000313" key="1">
    <source>
        <dbReference type="EMBL" id="OEY93257.1"/>
    </source>
</evidence>
<proteinExistence type="predicted"/>
<dbReference type="EMBL" id="MKKK01000053">
    <property type="protein sequence ID" value="OEY93257.1"/>
    <property type="molecule type" value="Genomic_DNA"/>
</dbReference>
<evidence type="ECO:0000313" key="2">
    <source>
        <dbReference type="Proteomes" id="UP000185895"/>
    </source>
</evidence>